<keyword evidence="3" id="KW-1185">Reference proteome</keyword>
<evidence type="ECO:0000313" key="3">
    <source>
        <dbReference type="Proteomes" id="UP000009168"/>
    </source>
</evidence>
<sequence>MTSKIVEDFIDQDPFLKEIFSFQKEKGYIKKRSSKPIIQDISILDEQGDEKLARIKLEQKEQKQESGYDQFDKLEDVPKIKDLKQSNPFKIDFLKEIQKLVEQNVIIKISIRSLQEKLQMSLISVENEQLSRYIFYYLVSFQIPQIFELSPETLQEFTDAKVYIKQKMAKKYLKTFTRLPKPKDQLIHYLLFTDIYLANMLCFKIFKSEKEKFNICFLFNSIHLIVYETTGMFVSESYIHTSIDRLFTSKFMEYEREEYVRIQKLINQQNKIKDEQFLGFQLPKLQENTIIDSNFQDYLSKMLNRKKQTRKRCVSQTSFSKSRIMRDDSISQAPSSNHQSFSITQPLLQSRSEKRSISHQRMSKTLKEDENSLTNQNKVDMPELIDSIKESQSTDRKFSRRNFNCASIGPAMSNALNKKERVLVGISQNVLQHRINVTDIGRGNLYQLLEDLKKERQQRKDYKQQDVQQRKIDLFQQYGLDYQDKIALSREHYINKNDELQKKFLENMIEMNYVLRKKREKANTLPSSEYTIQNLKRLKFEYMQEEIPNFDLKKINIGGDYQNQTIQLINNTTDQPADINDLQQQKSEIHQRSISLQNLKRQQSEQGSSFLDSTYSMIRMPKMINLNQILEEDSESTKNAPTNQVQNQQNNASILKKNAGIIKQGDQINQNDKKFSPQKTINFSKNLTQSNLNHQMSKSYYQRQSDNMKSNRNYQEAQQDNTKRKNSTILRTEPSPNTKRMNTQTTFSPSMEKNLSFSQKLNNLNKKLNLNGNSDKDSSESPRKVNDFNDEIYSQTNRKINTVIITKDTGPSEEEIYDKYHNRIGGGKNVYDQMILDQQKKNVLYKSNKSKLEQMQQDMIFKQEDKDKEYEILQNRYQKTIKTAYKSKEVAKKMKLISHQADKMIERLNFK</sequence>
<dbReference type="HOGENOM" id="CLU_313647_0_0_1"/>
<feature type="compositionally biased region" description="Polar residues" evidence="1">
    <location>
        <begin position="727"/>
        <end position="745"/>
    </location>
</feature>
<dbReference type="InParanoid" id="Q24CX5"/>
<proteinExistence type="predicted"/>
<dbReference type="KEGG" id="tet:TTHERM_00713260"/>
<feature type="region of interest" description="Disordered" evidence="1">
    <location>
        <begin position="314"/>
        <end position="371"/>
    </location>
</feature>
<evidence type="ECO:0000256" key="1">
    <source>
        <dbReference type="SAM" id="MobiDB-lite"/>
    </source>
</evidence>
<dbReference type="RefSeq" id="XP_001025878.2">
    <property type="nucleotide sequence ID" value="XM_001025878.2"/>
</dbReference>
<reference evidence="3" key="1">
    <citation type="journal article" date="2006" name="PLoS Biol.">
        <title>Macronuclear genome sequence of the ciliate Tetrahymena thermophila, a model eukaryote.</title>
        <authorList>
            <person name="Eisen J.A."/>
            <person name="Coyne R.S."/>
            <person name="Wu M."/>
            <person name="Wu D."/>
            <person name="Thiagarajan M."/>
            <person name="Wortman J.R."/>
            <person name="Badger J.H."/>
            <person name="Ren Q."/>
            <person name="Amedeo P."/>
            <person name="Jones K.M."/>
            <person name="Tallon L.J."/>
            <person name="Delcher A.L."/>
            <person name="Salzberg S.L."/>
            <person name="Silva J.C."/>
            <person name="Haas B.J."/>
            <person name="Majoros W.H."/>
            <person name="Farzad M."/>
            <person name="Carlton J.M."/>
            <person name="Smith R.K. Jr."/>
            <person name="Garg J."/>
            <person name="Pearlman R.E."/>
            <person name="Karrer K.M."/>
            <person name="Sun L."/>
            <person name="Manning G."/>
            <person name="Elde N.C."/>
            <person name="Turkewitz A.P."/>
            <person name="Asai D.J."/>
            <person name="Wilkes D.E."/>
            <person name="Wang Y."/>
            <person name="Cai H."/>
            <person name="Collins K."/>
            <person name="Stewart B.A."/>
            <person name="Lee S.R."/>
            <person name="Wilamowska K."/>
            <person name="Weinberg Z."/>
            <person name="Ruzzo W.L."/>
            <person name="Wloga D."/>
            <person name="Gaertig J."/>
            <person name="Frankel J."/>
            <person name="Tsao C.-C."/>
            <person name="Gorovsky M.A."/>
            <person name="Keeling P.J."/>
            <person name="Waller R.F."/>
            <person name="Patron N.J."/>
            <person name="Cherry J.M."/>
            <person name="Stover N.A."/>
            <person name="Krieger C.J."/>
            <person name="del Toro C."/>
            <person name="Ryder H.F."/>
            <person name="Williamson S.C."/>
            <person name="Barbeau R.A."/>
            <person name="Hamilton E.P."/>
            <person name="Orias E."/>
        </authorList>
    </citation>
    <scope>NUCLEOTIDE SEQUENCE [LARGE SCALE GENOMIC DNA]</scope>
    <source>
        <strain evidence="3">SB210</strain>
    </source>
</reference>
<dbReference type="EMBL" id="GG662338">
    <property type="protein sequence ID" value="EAS05633.2"/>
    <property type="molecule type" value="Genomic_DNA"/>
</dbReference>
<feature type="compositionally biased region" description="Polar residues" evidence="1">
    <location>
        <begin position="330"/>
        <end position="350"/>
    </location>
</feature>
<feature type="compositionally biased region" description="Polar residues" evidence="1">
    <location>
        <begin position="700"/>
        <end position="720"/>
    </location>
</feature>
<gene>
    <name evidence="2" type="ORF">TTHERM_00713260</name>
</gene>
<accession>Q24CX5</accession>
<feature type="compositionally biased region" description="Basic and acidic residues" evidence="1">
    <location>
        <begin position="774"/>
        <end position="787"/>
    </location>
</feature>
<organism evidence="2 3">
    <name type="scientific">Tetrahymena thermophila (strain SB210)</name>
    <dbReference type="NCBI Taxonomy" id="312017"/>
    <lineage>
        <taxon>Eukaryota</taxon>
        <taxon>Sar</taxon>
        <taxon>Alveolata</taxon>
        <taxon>Ciliophora</taxon>
        <taxon>Intramacronucleata</taxon>
        <taxon>Oligohymenophorea</taxon>
        <taxon>Hymenostomatida</taxon>
        <taxon>Tetrahymenina</taxon>
        <taxon>Tetrahymenidae</taxon>
        <taxon>Tetrahymena</taxon>
    </lineage>
</organism>
<protein>
    <submittedName>
        <fullName evidence="2">Uncharacterized protein</fullName>
    </submittedName>
</protein>
<feature type="region of interest" description="Disordered" evidence="1">
    <location>
        <begin position="700"/>
        <end position="745"/>
    </location>
</feature>
<dbReference type="GeneID" id="7837459"/>
<evidence type="ECO:0000313" key="2">
    <source>
        <dbReference type="EMBL" id="EAS05633.2"/>
    </source>
</evidence>
<name>Q24CX5_TETTS</name>
<dbReference type="AlphaFoldDB" id="Q24CX5"/>
<feature type="region of interest" description="Disordered" evidence="1">
    <location>
        <begin position="766"/>
        <end position="790"/>
    </location>
</feature>
<dbReference type="Proteomes" id="UP000009168">
    <property type="component" value="Unassembled WGS sequence"/>
</dbReference>